<accession>A0A4V1J2R6</accession>
<keyword evidence="3" id="KW-1185">Reference proteome</keyword>
<gene>
    <name evidence="2" type="ORF">METBISCDRAFT_24195</name>
</gene>
<dbReference type="Proteomes" id="UP000268321">
    <property type="component" value="Unassembled WGS sequence"/>
</dbReference>
<dbReference type="EMBL" id="ML004485">
    <property type="protein sequence ID" value="RKP29489.1"/>
    <property type="molecule type" value="Genomic_DNA"/>
</dbReference>
<dbReference type="SUPFAM" id="SSF82704">
    <property type="entry name" value="AlbA-like"/>
    <property type="match status" value="1"/>
</dbReference>
<protein>
    <recommendedName>
        <fullName evidence="1">DNA/RNA-binding protein Alba-like domain-containing protein</fullName>
    </recommendedName>
</protein>
<dbReference type="Pfam" id="PF01918">
    <property type="entry name" value="Alba"/>
    <property type="match status" value="1"/>
</dbReference>
<dbReference type="InterPro" id="IPR036882">
    <property type="entry name" value="Alba-like_dom_sf"/>
</dbReference>
<evidence type="ECO:0000313" key="3">
    <source>
        <dbReference type="Proteomes" id="UP000268321"/>
    </source>
</evidence>
<evidence type="ECO:0000313" key="2">
    <source>
        <dbReference type="EMBL" id="RKP29489.1"/>
    </source>
</evidence>
<evidence type="ECO:0000259" key="1">
    <source>
        <dbReference type="Pfam" id="PF01918"/>
    </source>
</evidence>
<sequence length="193" mass="20572">MDLRLKEILEDEQNSFREDACDSYVQLADTCLFRPCFGEAVVFVGASPVKRYVSTALAALRAHDAVLLAGKGEAVSKLVTVAEQVKQQAAGRVVQLNRGCDTDSLVNPGLKAEASVKNVHAFFGDAQDAPIAWGVILLSLAGEAVGLKTNASVGAAVRLIRGPKVYRIPTMMIFLATGEVKGVEGWTRQVKAA</sequence>
<organism evidence="2 3">
    <name type="scientific">Metschnikowia bicuspidata</name>
    <dbReference type="NCBI Taxonomy" id="27322"/>
    <lineage>
        <taxon>Eukaryota</taxon>
        <taxon>Fungi</taxon>
        <taxon>Dikarya</taxon>
        <taxon>Ascomycota</taxon>
        <taxon>Saccharomycotina</taxon>
        <taxon>Pichiomycetes</taxon>
        <taxon>Metschnikowiaceae</taxon>
        <taxon>Metschnikowia</taxon>
    </lineage>
</organism>
<feature type="domain" description="DNA/RNA-binding protein Alba-like" evidence="1">
    <location>
        <begin position="41"/>
        <end position="97"/>
    </location>
</feature>
<proteinExistence type="predicted"/>
<dbReference type="AlphaFoldDB" id="A0A4V1J2R6"/>
<dbReference type="GO" id="GO:0003676">
    <property type="term" value="F:nucleic acid binding"/>
    <property type="evidence" value="ECO:0007669"/>
    <property type="project" value="InterPro"/>
</dbReference>
<name>A0A4V1J2R6_9ASCO</name>
<dbReference type="InterPro" id="IPR002775">
    <property type="entry name" value="DNA/RNA-bd_Alba-like"/>
</dbReference>
<dbReference type="Gene3D" id="3.30.110.20">
    <property type="entry name" value="Alba-like domain"/>
    <property type="match status" value="1"/>
</dbReference>
<reference evidence="3" key="1">
    <citation type="journal article" date="2018" name="Nat. Microbiol.">
        <title>Leveraging single-cell genomics to expand the fungal tree of life.</title>
        <authorList>
            <person name="Ahrendt S.R."/>
            <person name="Quandt C.A."/>
            <person name="Ciobanu D."/>
            <person name="Clum A."/>
            <person name="Salamov A."/>
            <person name="Andreopoulos B."/>
            <person name="Cheng J.F."/>
            <person name="Woyke T."/>
            <person name="Pelin A."/>
            <person name="Henrissat B."/>
            <person name="Reynolds N.K."/>
            <person name="Benny G.L."/>
            <person name="Smith M.E."/>
            <person name="James T.Y."/>
            <person name="Grigoriev I.V."/>
        </authorList>
    </citation>
    <scope>NUCLEOTIDE SEQUENCE [LARGE SCALE GENOMIC DNA]</scope>
    <source>
        <strain evidence="3">Baker2002</strain>
    </source>
</reference>
<dbReference type="OrthoDB" id="4085283at2759"/>